<proteinExistence type="predicted"/>
<dbReference type="OrthoDB" id="221950at2157"/>
<comment type="caution">
    <text evidence="2">The sequence shown here is derived from an EMBL/GenBank/DDBJ whole genome shotgun (WGS) entry which is preliminary data.</text>
</comment>
<dbReference type="AlphaFoldDB" id="A0A830EGC7"/>
<reference evidence="2" key="1">
    <citation type="journal article" date="2014" name="Int. J. Syst. Evol. Microbiol.">
        <title>Complete genome sequence of Corynebacterium casei LMG S-19264T (=DSM 44701T), isolated from a smear-ripened cheese.</title>
        <authorList>
            <consortium name="US DOE Joint Genome Institute (JGI-PGF)"/>
            <person name="Walter F."/>
            <person name="Albersmeier A."/>
            <person name="Kalinowski J."/>
            <person name="Ruckert C."/>
        </authorList>
    </citation>
    <scope>NUCLEOTIDE SEQUENCE</scope>
    <source>
        <strain evidence="2">JCM 19018</strain>
    </source>
</reference>
<feature type="compositionally biased region" description="Pro residues" evidence="1">
    <location>
        <begin position="39"/>
        <end position="49"/>
    </location>
</feature>
<reference evidence="2" key="2">
    <citation type="submission" date="2020-09" db="EMBL/GenBank/DDBJ databases">
        <authorList>
            <person name="Sun Q."/>
            <person name="Ohkuma M."/>
        </authorList>
    </citation>
    <scope>NUCLEOTIDE SEQUENCE</scope>
    <source>
        <strain evidence="2">JCM 19018</strain>
    </source>
</reference>
<sequence>MQPRSLAVGIALVSLVVLGGCTAFSTAGPNSGERTVTPAPVPTPDPSLPPGVTANSISDPERLGSAHERRLTNRSYTVTVARTVQFANGTIVRRLEQGRMVGADGRILSWRHRTEPERGGGDAIVSRRAWTNESVHVLRLQYANGTTRYRVGESHRRYPYRRTAYNVARTLSDENAAIVASDTDADPPTYALESRNLSEELGTSTDLDRVETSRIRAVVIGTGVLKRASVRYAGMRDGAPAVANSTVRFNTDPETVTRPEWVATTLEQQPRENETTAESTQATG</sequence>
<evidence type="ECO:0000256" key="1">
    <source>
        <dbReference type="SAM" id="MobiDB-lite"/>
    </source>
</evidence>
<gene>
    <name evidence="2" type="ORF">GCM10009067_06600</name>
</gene>
<protein>
    <submittedName>
        <fullName evidence="2">Uncharacterized protein</fullName>
    </submittedName>
</protein>
<dbReference type="RefSeq" id="WP_188975345.1">
    <property type="nucleotide sequence ID" value="NZ_BMPD01000001.1"/>
</dbReference>
<organism evidence="2 3">
    <name type="scientific">Haloarcula sebkhae</name>
    <dbReference type="NCBI Taxonomy" id="932660"/>
    <lineage>
        <taxon>Archaea</taxon>
        <taxon>Methanobacteriati</taxon>
        <taxon>Methanobacteriota</taxon>
        <taxon>Stenosarchaea group</taxon>
        <taxon>Halobacteria</taxon>
        <taxon>Halobacteriales</taxon>
        <taxon>Haloarculaceae</taxon>
        <taxon>Haloarcula</taxon>
    </lineage>
</organism>
<dbReference type="PROSITE" id="PS51257">
    <property type="entry name" value="PROKAR_LIPOPROTEIN"/>
    <property type="match status" value="1"/>
</dbReference>
<feature type="region of interest" description="Disordered" evidence="1">
    <location>
        <begin position="26"/>
        <end position="66"/>
    </location>
</feature>
<dbReference type="EMBL" id="BMPD01000001">
    <property type="protein sequence ID" value="GGK56820.1"/>
    <property type="molecule type" value="Genomic_DNA"/>
</dbReference>
<evidence type="ECO:0000313" key="3">
    <source>
        <dbReference type="Proteomes" id="UP000614221"/>
    </source>
</evidence>
<evidence type="ECO:0000313" key="2">
    <source>
        <dbReference type="EMBL" id="GGK56820.1"/>
    </source>
</evidence>
<feature type="region of interest" description="Disordered" evidence="1">
    <location>
        <begin position="265"/>
        <end position="284"/>
    </location>
</feature>
<accession>A0A830EGC7</accession>
<dbReference type="Proteomes" id="UP000614221">
    <property type="component" value="Unassembled WGS sequence"/>
</dbReference>
<name>A0A830EGC7_9EURY</name>